<dbReference type="FunFam" id="3.20.20.80:FF:000063">
    <property type="entry name" value="Beta-hexosaminidase"/>
    <property type="match status" value="1"/>
</dbReference>
<keyword evidence="10" id="KW-0624">Polysaccharide degradation</keyword>
<dbReference type="PANTHER" id="PTHR22600:SF42">
    <property type="entry name" value="BETA-N-ACETYLHEXOSAMINIDASE"/>
    <property type="match status" value="1"/>
</dbReference>
<evidence type="ECO:0000259" key="16">
    <source>
        <dbReference type="Pfam" id="PF00728"/>
    </source>
</evidence>
<comment type="catalytic activity">
    <reaction evidence="1">
        <text>Hydrolysis of terminal non-reducing N-acetyl-D-hexosamine residues in N-acetyl-beta-D-hexosaminides.</text>
        <dbReference type="EC" id="3.2.1.52"/>
    </reaction>
</comment>
<proteinExistence type="inferred from homology"/>
<dbReference type="InterPro" id="IPR029018">
    <property type="entry name" value="Hex-like_dom2"/>
</dbReference>
<evidence type="ECO:0000256" key="15">
    <source>
        <dbReference type="SAM" id="SignalP"/>
    </source>
</evidence>
<feature type="domain" description="Beta-hexosaminidase eukaryotic type N-terminal" evidence="17">
    <location>
        <begin position="86"/>
        <end position="203"/>
    </location>
</feature>
<dbReference type="InterPro" id="IPR015883">
    <property type="entry name" value="Glyco_hydro_20_cat"/>
</dbReference>
<dbReference type="GO" id="GO:0030203">
    <property type="term" value="P:glycosaminoglycan metabolic process"/>
    <property type="evidence" value="ECO:0007669"/>
    <property type="project" value="TreeGrafter"/>
</dbReference>
<dbReference type="Proteomes" id="UP001153954">
    <property type="component" value="Unassembled WGS sequence"/>
</dbReference>
<evidence type="ECO:0000256" key="6">
    <source>
        <dbReference type="ARBA" id="ARBA00023024"/>
    </source>
</evidence>
<dbReference type="Gene3D" id="3.30.379.10">
    <property type="entry name" value="Chitobiase/beta-hexosaminidase domain 2-like"/>
    <property type="match status" value="1"/>
</dbReference>
<evidence type="ECO:0000256" key="1">
    <source>
        <dbReference type="ARBA" id="ARBA00001231"/>
    </source>
</evidence>
<dbReference type="CDD" id="cd06562">
    <property type="entry name" value="GH20_HexA_HexB-like"/>
    <property type="match status" value="1"/>
</dbReference>
<dbReference type="PANTHER" id="PTHR22600">
    <property type="entry name" value="BETA-HEXOSAMINIDASE"/>
    <property type="match status" value="1"/>
</dbReference>
<feature type="chain" id="PRO_5043953373" description="Chitooligosaccharidolytic beta-N-acetylglucosaminidase" evidence="15">
    <location>
        <begin position="23"/>
        <end position="618"/>
    </location>
</feature>
<sequence length="618" mass="70161">MDKRWLVMRVAAILVIVHLVSCNDNSIDSSKPAASLYEPSWTYKCIPDEGCQRSESPQPGVHANMSSLTFESMDLCRTVCGRFGGLWPRPITAALSTQTVKIHPNYLRFDLSNAPAETREVLVQMTQVTTQNLIDECDGNVTEIVETPVVVYITVKTSNLNLTWDTDEQYRLDVQSKEKNAVIHIVAETVYGARHGLETFSQLVSADKPDYTDHYKCSLRLVSGAKIWDRPVYKYRGFLLDTSRNFIPMDDIKRMVDAMATVKMNVFHWHVTDSHSFPLESRRVPQFTRYGAYSAYDIYTVDEVKEFIHYAKVRGVRVVIEIDSPAHAGNGWQWGKEYGFGDLAVCVNAKAWRNLCIQPPCGQLNPANPAMYRVLRDLYRDLAEILPKPALFHVGGDEVFFNCWNSSEEITTYMKNQGYETDVEGFIKLWGEFHEKALKIWDEELADAGHAAGQPVMIWSSELTQAHRIHKYLNKDRYVIEVWEPVNSGLLPQLIRMGYNTVSVPKDIWYLDHGFWGNTKYSNWRKMYAHTLPRDPNVLGGEVAMWSEYVDSQALDTRVWPRAAAVAERLWADPAGAAGGAGAAEARLNRLRSRLAARGVRSDVLAPAWCAQHDQHCL</sequence>
<feature type="signal peptide" evidence="15">
    <location>
        <begin position="1"/>
        <end position="22"/>
    </location>
</feature>
<dbReference type="Gene3D" id="3.20.20.80">
    <property type="entry name" value="Glycosidases"/>
    <property type="match status" value="1"/>
</dbReference>
<accession>A0AAU9U2H4</accession>
<gene>
    <name evidence="18" type="ORF">EEDITHA_LOCUS6869</name>
</gene>
<keyword evidence="5" id="KW-0378">Hydrolase</keyword>
<protein>
    <recommendedName>
        <fullName evidence="11">Chitooligosaccharidolytic beta-N-acetylglucosaminidase</fullName>
        <ecNumber evidence="3">3.2.1.52</ecNumber>
    </recommendedName>
    <alternativeName>
        <fullName evidence="13">Beta-GlcNAcase</fullName>
    </alternativeName>
    <alternativeName>
        <fullName evidence="12">Beta-hexosaminidase</fullName>
    </alternativeName>
</protein>
<evidence type="ECO:0000256" key="4">
    <source>
        <dbReference type="ARBA" id="ARBA00022729"/>
    </source>
</evidence>
<evidence type="ECO:0000256" key="8">
    <source>
        <dbReference type="ARBA" id="ARBA00023277"/>
    </source>
</evidence>
<evidence type="ECO:0000256" key="3">
    <source>
        <dbReference type="ARBA" id="ARBA00012663"/>
    </source>
</evidence>
<evidence type="ECO:0000256" key="13">
    <source>
        <dbReference type="ARBA" id="ARBA00076749"/>
    </source>
</evidence>
<dbReference type="AlphaFoldDB" id="A0AAU9U2H4"/>
<dbReference type="InterPro" id="IPR017853">
    <property type="entry name" value="GH"/>
</dbReference>
<dbReference type="InterPro" id="IPR025705">
    <property type="entry name" value="Beta_hexosaminidase_sua/sub"/>
</dbReference>
<keyword evidence="8" id="KW-0119">Carbohydrate metabolism</keyword>
<evidence type="ECO:0000256" key="12">
    <source>
        <dbReference type="ARBA" id="ARBA00076634"/>
    </source>
</evidence>
<evidence type="ECO:0000256" key="5">
    <source>
        <dbReference type="ARBA" id="ARBA00022801"/>
    </source>
</evidence>
<comment type="caution">
    <text evidence="18">The sequence shown here is derived from an EMBL/GenBank/DDBJ whole genome shotgun (WGS) entry which is preliminary data.</text>
</comment>
<reference evidence="18" key="1">
    <citation type="submission" date="2022-03" db="EMBL/GenBank/DDBJ databases">
        <authorList>
            <person name="Tunstrom K."/>
        </authorList>
    </citation>
    <scope>NUCLEOTIDE SEQUENCE</scope>
</reference>
<evidence type="ECO:0000256" key="14">
    <source>
        <dbReference type="PIRSR" id="PIRSR625705-1"/>
    </source>
</evidence>
<keyword evidence="6" id="KW-0146">Chitin degradation</keyword>
<evidence type="ECO:0000259" key="17">
    <source>
        <dbReference type="Pfam" id="PF14845"/>
    </source>
</evidence>
<feature type="active site" description="Proton donor" evidence="14">
    <location>
        <position position="398"/>
    </location>
</feature>
<keyword evidence="19" id="KW-1185">Reference proteome</keyword>
<comment type="similarity">
    <text evidence="2">Belongs to the glycosyl hydrolase 20 family.</text>
</comment>
<evidence type="ECO:0000256" key="2">
    <source>
        <dbReference type="ARBA" id="ARBA00006285"/>
    </source>
</evidence>
<dbReference type="GO" id="GO:0016231">
    <property type="term" value="F:beta-N-acetylglucosaminidase activity"/>
    <property type="evidence" value="ECO:0007669"/>
    <property type="project" value="TreeGrafter"/>
</dbReference>
<feature type="domain" description="Glycoside hydrolase family 20 catalytic" evidence="16">
    <location>
        <begin position="233"/>
        <end position="572"/>
    </location>
</feature>
<dbReference type="PRINTS" id="PR00738">
    <property type="entry name" value="GLHYDRLASE20"/>
</dbReference>
<evidence type="ECO:0000313" key="19">
    <source>
        <dbReference type="Proteomes" id="UP001153954"/>
    </source>
</evidence>
<keyword evidence="7" id="KW-0325">Glycoprotein</keyword>
<evidence type="ECO:0000256" key="11">
    <source>
        <dbReference type="ARBA" id="ARBA00070325"/>
    </source>
</evidence>
<dbReference type="GO" id="GO:0006032">
    <property type="term" value="P:chitin catabolic process"/>
    <property type="evidence" value="ECO:0007669"/>
    <property type="project" value="UniProtKB-KW"/>
</dbReference>
<dbReference type="GO" id="GO:0000272">
    <property type="term" value="P:polysaccharide catabolic process"/>
    <property type="evidence" value="ECO:0007669"/>
    <property type="project" value="UniProtKB-KW"/>
</dbReference>
<keyword evidence="4 15" id="KW-0732">Signal</keyword>
<organism evidence="18 19">
    <name type="scientific">Euphydryas editha</name>
    <name type="common">Edith's checkerspot</name>
    <dbReference type="NCBI Taxonomy" id="104508"/>
    <lineage>
        <taxon>Eukaryota</taxon>
        <taxon>Metazoa</taxon>
        <taxon>Ecdysozoa</taxon>
        <taxon>Arthropoda</taxon>
        <taxon>Hexapoda</taxon>
        <taxon>Insecta</taxon>
        <taxon>Pterygota</taxon>
        <taxon>Neoptera</taxon>
        <taxon>Endopterygota</taxon>
        <taxon>Lepidoptera</taxon>
        <taxon>Glossata</taxon>
        <taxon>Ditrysia</taxon>
        <taxon>Papilionoidea</taxon>
        <taxon>Nymphalidae</taxon>
        <taxon>Nymphalinae</taxon>
        <taxon>Euphydryas</taxon>
    </lineage>
</organism>
<name>A0AAU9U2H4_EUPED</name>
<dbReference type="EMBL" id="CAKOGL010000010">
    <property type="protein sequence ID" value="CAH2090965.1"/>
    <property type="molecule type" value="Genomic_DNA"/>
</dbReference>
<dbReference type="InterPro" id="IPR029019">
    <property type="entry name" value="HEX_eukaryotic_N"/>
</dbReference>
<dbReference type="EC" id="3.2.1.52" evidence="3"/>
<keyword evidence="9" id="KW-0326">Glycosidase</keyword>
<dbReference type="Pfam" id="PF00728">
    <property type="entry name" value="Glyco_hydro_20"/>
    <property type="match status" value="1"/>
</dbReference>
<dbReference type="SUPFAM" id="SSF51445">
    <property type="entry name" value="(Trans)glycosidases"/>
    <property type="match status" value="1"/>
</dbReference>
<evidence type="ECO:0000313" key="18">
    <source>
        <dbReference type="EMBL" id="CAH2090965.1"/>
    </source>
</evidence>
<evidence type="ECO:0000256" key="10">
    <source>
        <dbReference type="ARBA" id="ARBA00023326"/>
    </source>
</evidence>
<dbReference type="GO" id="GO:0005886">
    <property type="term" value="C:plasma membrane"/>
    <property type="evidence" value="ECO:0007669"/>
    <property type="project" value="TreeGrafter"/>
</dbReference>
<evidence type="ECO:0000256" key="7">
    <source>
        <dbReference type="ARBA" id="ARBA00023180"/>
    </source>
</evidence>
<dbReference type="SUPFAM" id="SSF55545">
    <property type="entry name" value="beta-N-acetylhexosaminidase-like domain"/>
    <property type="match status" value="1"/>
</dbReference>
<evidence type="ECO:0000256" key="9">
    <source>
        <dbReference type="ARBA" id="ARBA00023295"/>
    </source>
</evidence>
<dbReference type="Pfam" id="PF14845">
    <property type="entry name" value="Glycohydro_20b2"/>
    <property type="match status" value="1"/>
</dbReference>